<dbReference type="SUPFAM" id="SSF46785">
    <property type="entry name" value="Winged helix' DNA-binding domain"/>
    <property type="match status" value="1"/>
</dbReference>
<accession>A0A4S4FM21</accession>
<dbReference type="RefSeq" id="WP_136426643.1">
    <property type="nucleotide sequence ID" value="NZ_SSSM01000003.1"/>
</dbReference>
<dbReference type="PANTHER" id="PTHR33169">
    <property type="entry name" value="PADR-FAMILY TRANSCRIPTIONAL REGULATOR"/>
    <property type="match status" value="1"/>
</dbReference>
<dbReference type="InterPro" id="IPR005149">
    <property type="entry name" value="Tscrpt_reg_PadR_N"/>
</dbReference>
<dbReference type="InterPro" id="IPR036390">
    <property type="entry name" value="WH_DNA-bd_sf"/>
</dbReference>
<protein>
    <submittedName>
        <fullName evidence="2">PadR family transcriptional regulator</fullName>
    </submittedName>
</protein>
<dbReference type="InterPro" id="IPR036388">
    <property type="entry name" value="WH-like_DNA-bd_sf"/>
</dbReference>
<organism evidence="2 3">
    <name type="scientific">Naasia lichenicola</name>
    <dbReference type="NCBI Taxonomy" id="2565933"/>
    <lineage>
        <taxon>Bacteria</taxon>
        <taxon>Bacillati</taxon>
        <taxon>Actinomycetota</taxon>
        <taxon>Actinomycetes</taxon>
        <taxon>Micrococcales</taxon>
        <taxon>Microbacteriaceae</taxon>
        <taxon>Naasia</taxon>
    </lineage>
</organism>
<gene>
    <name evidence="2" type="ORF">E6C64_05450</name>
</gene>
<feature type="domain" description="Transcription regulator PadR N-terminal" evidence="1">
    <location>
        <begin position="18"/>
        <end position="88"/>
    </location>
</feature>
<sequence>MTAELSPQLRKGVVEYCVLGLISTRPMYGWELADQLQTAGLISSIGTLYPVLSRLRERGDITMTELQQGPGPARKYYVPTKTGAQRLSTFRADWGQLVHQINLIVGEE</sequence>
<comment type="caution">
    <text evidence="2">The sequence shown here is derived from an EMBL/GenBank/DDBJ whole genome shotgun (WGS) entry which is preliminary data.</text>
</comment>
<dbReference type="Gene3D" id="1.10.10.10">
    <property type="entry name" value="Winged helix-like DNA-binding domain superfamily/Winged helix DNA-binding domain"/>
    <property type="match status" value="1"/>
</dbReference>
<dbReference type="PANTHER" id="PTHR33169:SF14">
    <property type="entry name" value="TRANSCRIPTIONAL REGULATOR RV3488"/>
    <property type="match status" value="1"/>
</dbReference>
<name>A0A4S4FM21_9MICO</name>
<dbReference type="OrthoDB" id="122286at2"/>
<keyword evidence="3" id="KW-1185">Reference proteome</keyword>
<evidence type="ECO:0000259" key="1">
    <source>
        <dbReference type="Pfam" id="PF03551"/>
    </source>
</evidence>
<dbReference type="AlphaFoldDB" id="A0A4S4FM21"/>
<dbReference type="Proteomes" id="UP000309133">
    <property type="component" value="Unassembled WGS sequence"/>
</dbReference>
<evidence type="ECO:0000313" key="2">
    <source>
        <dbReference type="EMBL" id="THG31523.1"/>
    </source>
</evidence>
<proteinExistence type="predicted"/>
<evidence type="ECO:0000313" key="3">
    <source>
        <dbReference type="Proteomes" id="UP000309133"/>
    </source>
</evidence>
<dbReference type="EMBL" id="SSSM01000003">
    <property type="protein sequence ID" value="THG31523.1"/>
    <property type="molecule type" value="Genomic_DNA"/>
</dbReference>
<dbReference type="Pfam" id="PF03551">
    <property type="entry name" value="PadR"/>
    <property type="match status" value="1"/>
</dbReference>
<reference evidence="2 3" key="1">
    <citation type="submission" date="2019-04" db="EMBL/GenBank/DDBJ databases">
        <authorList>
            <person name="Jiang L."/>
        </authorList>
    </citation>
    <scope>NUCLEOTIDE SEQUENCE [LARGE SCALE GENOMIC DNA]</scope>
    <source>
        <strain evidence="2 3">YIM 131853</strain>
    </source>
</reference>
<dbReference type="InterPro" id="IPR052509">
    <property type="entry name" value="Metal_resp_DNA-bind_regulator"/>
</dbReference>